<dbReference type="Proteomes" id="UP000039865">
    <property type="component" value="Unassembled WGS sequence"/>
</dbReference>
<feature type="transmembrane region" description="Helical" evidence="6">
    <location>
        <begin position="866"/>
        <end position="885"/>
    </location>
</feature>
<evidence type="ECO:0000256" key="3">
    <source>
        <dbReference type="ARBA" id="ARBA00022737"/>
    </source>
</evidence>
<dbReference type="EMBL" id="CCKQ01006506">
    <property type="protein sequence ID" value="CDW77824.1"/>
    <property type="molecule type" value="Genomic_DNA"/>
</dbReference>
<evidence type="ECO:0000313" key="9">
    <source>
        <dbReference type="Proteomes" id="UP000039865"/>
    </source>
</evidence>
<dbReference type="PANTHER" id="PTHR10582">
    <property type="entry name" value="TRANSIENT RECEPTOR POTENTIAL ION CHANNEL PROTEIN"/>
    <property type="match status" value="1"/>
</dbReference>
<dbReference type="InParanoid" id="A0A078A6I8"/>
<dbReference type="GO" id="GO:0005886">
    <property type="term" value="C:plasma membrane"/>
    <property type="evidence" value="ECO:0007669"/>
    <property type="project" value="TreeGrafter"/>
</dbReference>
<evidence type="ECO:0000256" key="1">
    <source>
        <dbReference type="ARBA" id="ARBA00004141"/>
    </source>
</evidence>
<feature type="transmembrane region" description="Helical" evidence="6">
    <location>
        <begin position="929"/>
        <end position="949"/>
    </location>
</feature>
<proteinExistence type="predicted"/>
<feature type="transmembrane region" description="Helical" evidence="6">
    <location>
        <begin position="1036"/>
        <end position="1058"/>
    </location>
</feature>
<feature type="transmembrane region" description="Helical" evidence="6">
    <location>
        <begin position="998"/>
        <end position="1016"/>
    </location>
</feature>
<keyword evidence="2 6" id="KW-0812">Transmembrane</keyword>
<dbReference type="SUPFAM" id="SSF69322">
    <property type="entry name" value="Tricorn protease domain 2"/>
    <property type="match status" value="1"/>
</dbReference>
<dbReference type="InterPro" id="IPR005821">
    <property type="entry name" value="Ion_trans_dom"/>
</dbReference>
<dbReference type="InterPro" id="IPR024862">
    <property type="entry name" value="TRPV"/>
</dbReference>
<keyword evidence="9" id="KW-1185">Reference proteome</keyword>
<dbReference type="PANTHER" id="PTHR10582:SF2">
    <property type="entry name" value="INACTIVE"/>
    <property type="match status" value="1"/>
</dbReference>
<feature type="domain" description="Ion transport" evidence="7">
    <location>
        <begin position="835"/>
        <end position="1068"/>
    </location>
</feature>
<reference evidence="8 9" key="1">
    <citation type="submission" date="2014-06" db="EMBL/GenBank/DDBJ databases">
        <authorList>
            <person name="Swart Estienne"/>
        </authorList>
    </citation>
    <scope>NUCLEOTIDE SEQUENCE [LARGE SCALE GENOMIC DNA]</scope>
    <source>
        <strain evidence="8 9">130c</strain>
    </source>
</reference>
<evidence type="ECO:0000313" key="8">
    <source>
        <dbReference type="EMBL" id="CDW77824.1"/>
    </source>
</evidence>
<evidence type="ECO:0000256" key="4">
    <source>
        <dbReference type="ARBA" id="ARBA00022989"/>
    </source>
</evidence>
<evidence type="ECO:0000256" key="6">
    <source>
        <dbReference type="SAM" id="Phobius"/>
    </source>
</evidence>
<organism evidence="8 9">
    <name type="scientific">Stylonychia lemnae</name>
    <name type="common">Ciliate</name>
    <dbReference type="NCBI Taxonomy" id="5949"/>
    <lineage>
        <taxon>Eukaryota</taxon>
        <taxon>Sar</taxon>
        <taxon>Alveolata</taxon>
        <taxon>Ciliophora</taxon>
        <taxon>Intramacronucleata</taxon>
        <taxon>Spirotrichea</taxon>
        <taxon>Stichotrichia</taxon>
        <taxon>Sporadotrichida</taxon>
        <taxon>Oxytrichidae</taxon>
        <taxon>Stylonychinae</taxon>
        <taxon>Stylonychia</taxon>
    </lineage>
</organism>
<evidence type="ECO:0000259" key="7">
    <source>
        <dbReference type="Pfam" id="PF00520"/>
    </source>
</evidence>
<accession>A0A078A6I8</accession>
<comment type="subcellular location">
    <subcellularLocation>
        <location evidence="1">Membrane</location>
        <topology evidence="1">Multi-pass membrane protein</topology>
    </subcellularLocation>
</comment>
<name>A0A078A6I8_STYLE</name>
<feature type="transmembrane region" description="Helical" evidence="6">
    <location>
        <begin position="905"/>
        <end position="924"/>
    </location>
</feature>
<dbReference type="GO" id="GO:0005216">
    <property type="term" value="F:monoatomic ion channel activity"/>
    <property type="evidence" value="ECO:0007669"/>
    <property type="project" value="InterPro"/>
</dbReference>
<protein>
    <submittedName>
        <fullName evidence="8">Wd-40 repeat protein</fullName>
    </submittedName>
</protein>
<feature type="transmembrane region" description="Helical" evidence="6">
    <location>
        <begin position="969"/>
        <end position="991"/>
    </location>
</feature>
<sequence>MEQQYNNIGRQSMVSYQSSTQQFDQVIKNTFPLHNDGQNLKIRWNYQYQEKYLLLLREPLNDEKLYSQVLDLIDIESLKIIKSRKIQVELDVQLSISDDQKYLICQLCDQDLLQIFVLEDFLIGKNEFLRIVYDFNGYGYSMARILDNKGILFEYLTKIDRNLKTNEPYPRGSILRLNIDIDELDKSQIQEIKLTQYKKEIWENFKNRQTENQSIQFSSSDGKISYLISSFSQIEGSSNSSLYQIDKEGFIKFVKKFERNNDEIDQNLIFSSELIVQEDKIAIFMSNDTIHYIYILRKDTLQLTNKFCLFKTNSNQTFDMMNLNQMKIFLNILPETIKKLENKIVLQDFKQSKKLVQFFKIKQLIYLLCFEDLEDQNTFQIYFVSCNDPMRQQLILDDQSELKENANTPILKYKPQQLSFDLINNTLYCFYYDNQQLKLYDFMKKTERLIQDNTDNITPTQFEVDYQQRIIFLLDQRSIFAFDFDSGEKIDLGFYDLGVSFTKITLFNNMIAAHYQDRTYYYFQIPNRRLERVIKIEFPVPLEFDNQFEKQVFIVPDIRHQEDTSNLFRPFEMIEELEKAEYIEISENQGITFYSQHNQNPVCQVDIFFTSLDLQKMRDIIHMNTDQQIKSVKQDLNIYLKYYPGLGNIFNSFALKPQILEQISKLIQTSDQSAQKLIILRDQIGGKTPLQLAIEKNQVKSISILLELMIKYQENKHLNCFIDENLVQLMKFQIDLSEYFDTSMSIFQITHEDFPPLHQNGEEIIVGYCNIDKIDNIDQKYEEIFSAHLDEVANDQDVLSTTDVNEYFESTTIQTIIKYKWEAYTKRFFERQFYLYLIYLLTFIFEIFYSLSNGKTQKDYIEDDRILTVIIITKMICSLILIYFLNQEVKQARKQEGYLKEIQNLFDFSLIISYFVMTIIEFGFQAQKLLILAQIIVVILSFMKLYFFLRIYDGFSFLVTMMSSVFYDLQYFIAFFLIFIFQFGLILTILFQAQWIEEYDKITTVAYFLMAFRISSGDFQLDAFKDQDSFLVGLSWILWLVGVIVLNVVFMNFIIAVISESYEKVMQKSVAEQFRVKVQMIAEREIHFSKEDTQNPYLFPKYLILRRPIDTIDSDSGEWQGFIKDLKSTIKVQNLKLKNEIIQNLNQSKNHHKKQDKIAQSQINQEELSQIKSKLDKIDEDNKLLFAKFDEIKKLILEK</sequence>
<dbReference type="GO" id="GO:0098703">
    <property type="term" value="P:calcium ion import across plasma membrane"/>
    <property type="evidence" value="ECO:0007669"/>
    <property type="project" value="TreeGrafter"/>
</dbReference>
<dbReference type="AlphaFoldDB" id="A0A078A6I8"/>
<feature type="transmembrane region" description="Helical" evidence="6">
    <location>
        <begin position="833"/>
        <end position="854"/>
    </location>
</feature>
<keyword evidence="3" id="KW-0677">Repeat</keyword>
<keyword evidence="5 6" id="KW-0472">Membrane</keyword>
<dbReference type="Pfam" id="PF00520">
    <property type="entry name" value="Ion_trans"/>
    <property type="match status" value="1"/>
</dbReference>
<dbReference type="OrthoDB" id="6108356at2759"/>
<evidence type="ECO:0000256" key="2">
    <source>
        <dbReference type="ARBA" id="ARBA00022692"/>
    </source>
</evidence>
<evidence type="ECO:0000256" key="5">
    <source>
        <dbReference type="ARBA" id="ARBA00023136"/>
    </source>
</evidence>
<keyword evidence="4 6" id="KW-1133">Transmembrane helix</keyword>
<gene>
    <name evidence="8" type="primary">Contig14532.g15484</name>
    <name evidence="8" type="ORF">STYLEM_6790</name>
</gene>